<reference evidence="1 2" key="1">
    <citation type="journal article" date="2015" name="Genome Biol. Evol.">
        <title>The genome of winter moth (Operophtera brumata) provides a genomic perspective on sexual dimorphism and phenology.</title>
        <authorList>
            <person name="Derks M.F."/>
            <person name="Smit S."/>
            <person name="Salis L."/>
            <person name="Schijlen E."/>
            <person name="Bossers A."/>
            <person name="Mateman C."/>
            <person name="Pijl A.S."/>
            <person name="de Ridder D."/>
            <person name="Groenen M.A."/>
            <person name="Visser M.E."/>
            <person name="Megens H.J."/>
        </authorList>
    </citation>
    <scope>NUCLEOTIDE SEQUENCE [LARGE SCALE GENOMIC DNA]</scope>
    <source>
        <strain evidence="1">WM2013NL</strain>
        <tissue evidence="1">Head and thorax</tissue>
    </source>
</reference>
<evidence type="ECO:0000313" key="2">
    <source>
        <dbReference type="Proteomes" id="UP000037510"/>
    </source>
</evidence>
<accession>A0A0L7KPT3</accession>
<gene>
    <name evidence="1" type="ORF">OBRU01_22922</name>
</gene>
<comment type="caution">
    <text evidence="1">The sequence shown here is derived from an EMBL/GenBank/DDBJ whole genome shotgun (WGS) entry which is preliminary data.</text>
</comment>
<dbReference type="Proteomes" id="UP000037510">
    <property type="component" value="Unassembled WGS sequence"/>
</dbReference>
<dbReference type="AlphaFoldDB" id="A0A0L7KPT3"/>
<protein>
    <submittedName>
        <fullName evidence="1">Alpha tocopherol transfer protein</fullName>
    </submittedName>
</protein>
<dbReference type="EMBL" id="JTDY01007293">
    <property type="protein sequence ID" value="KOB65318.1"/>
    <property type="molecule type" value="Genomic_DNA"/>
</dbReference>
<organism evidence="1 2">
    <name type="scientific">Operophtera brumata</name>
    <name type="common">Winter moth</name>
    <name type="synonym">Phalaena brumata</name>
    <dbReference type="NCBI Taxonomy" id="104452"/>
    <lineage>
        <taxon>Eukaryota</taxon>
        <taxon>Metazoa</taxon>
        <taxon>Ecdysozoa</taxon>
        <taxon>Arthropoda</taxon>
        <taxon>Hexapoda</taxon>
        <taxon>Insecta</taxon>
        <taxon>Pterygota</taxon>
        <taxon>Neoptera</taxon>
        <taxon>Endopterygota</taxon>
        <taxon>Lepidoptera</taxon>
        <taxon>Glossata</taxon>
        <taxon>Ditrysia</taxon>
        <taxon>Geometroidea</taxon>
        <taxon>Geometridae</taxon>
        <taxon>Larentiinae</taxon>
        <taxon>Operophtera</taxon>
    </lineage>
</organism>
<name>A0A0L7KPT3_OPEBR</name>
<keyword evidence="2" id="KW-1185">Reference proteome</keyword>
<proteinExistence type="predicted"/>
<evidence type="ECO:0000313" key="1">
    <source>
        <dbReference type="EMBL" id="KOB65318.1"/>
    </source>
</evidence>
<sequence>MFDQHPFYPVTEEDKKLIRAELDRKIVENLLIIAKGSIEKTKGRIDNLYKYRSYAPELIQNREKILNSSDDIWNPYIQLPMPRLYNGNRITMRYLGGGHEEYHIQPYAQNESYHHAKDFSDIPSHCDLHEAILQREDHGPTDKYEKEIRSTKTKTLLIESSKLISNESRRPNAEKNEDYIVGSFRKLDFD</sequence>